<feature type="domain" description="Response regulatory" evidence="5">
    <location>
        <begin position="5"/>
        <end position="121"/>
    </location>
</feature>
<feature type="modified residue" description="4-aspartylphosphate" evidence="3">
    <location>
        <position position="56"/>
    </location>
</feature>
<gene>
    <name evidence="6" type="ORF">GPA25_05485</name>
</gene>
<dbReference type="SUPFAM" id="SSF46894">
    <property type="entry name" value="C-terminal effector domain of the bipartite response regulators"/>
    <property type="match status" value="1"/>
</dbReference>
<dbReference type="RefSeq" id="WP_169259355.1">
    <property type="nucleotide sequence ID" value="NZ_WTVQ01000006.1"/>
</dbReference>
<evidence type="ECO:0000259" key="4">
    <source>
        <dbReference type="PROSITE" id="PS50043"/>
    </source>
</evidence>
<evidence type="ECO:0000256" key="1">
    <source>
        <dbReference type="ARBA" id="ARBA00022553"/>
    </source>
</evidence>
<feature type="domain" description="HTH luxR-type" evidence="4">
    <location>
        <begin position="143"/>
        <end position="208"/>
    </location>
</feature>
<dbReference type="PANTHER" id="PTHR43214:SF43">
    <property type="entry name" value="TWO-COMPONENT RESPONSE REGULATOR"/>
    <property type="match status" value="1"/>
</dbReference>
<evidence type="ECO:0000259" key="5">
    <source>
        <dbReference type="PROSITE" id="PS50110"/>
    </source>
</evidence>
<dbReference type="SMART" id="SM00421">
    <property type="entry name" value="HTH_LUXR"/>
    <property type="match status" value="1"/>
</dbReference>
<dbReference type="EMBL" id="WTVQ01000006">
    <property type="protein sequence ID" value="NMG74206.1"/>
    <property type="molecule type" value="Genomic_DNA"/>
</dbReference>
<dbReference type="Pfam" id="PF00196">
    <property type="entry name" value="GerE"/>
    <property type="match status" value="1"/>
</dbReference>
<dbReference type="PROSITE" id="PS00622">
    <property type="entry name" value="HTH_LUXR_1"/>
    <property type="match status" value="1"/>
</dbReference>
<dbReference type="InterPro" id="IPR000792">
    <property type="entry name" value="Tscrpt_reg_LuxR_C"/>
</dbReference>
<dbReference type="Pfam" id="PF00072">
    <property type="entry name" value="Response_reg"/>
    <property type="match status" value="1"/>
</dbReference>
<dbReference type="InterPro" id="IPR011006">
    <property type="entry name" value="CheY-like_superfamily"/>
</dbReference>
<reference evidence="6 7" key="1">
    <citation type="submission" date="2019-12" db="EMBL/GenBank/DDBJ databases">
        <title>Comparative genomics gives insights into the taxonomy of the Azoarcus-Aromatoleum group and reveals separate origins of nif in the plant-associated Azoarcus and non-plant-associated Aromatoleum sub-groups.</title>
        <authorList>
            <person name="Lafos M."/>
            <person name="Maluk M."/>
            <person name="Batista M."/>
            <person name="Junghare M."/>
            <person name="Carmona M."/>
            <person name="Faoro H."/>
            <person name="Cruz L.M."/>
            <person name="Battistoni F."/>
            <person name="De Souza E."/>
            <person name="Pedrosa F."/>
            <person name="Chen W.-M."/>
            <person name="Poole P.S."/>
            <person name="Dixon R.A."/>
            <person name="James E.K."/>
        </authorList>
    </citation>
    <scope>NUCLEOTIDE SEQUENCE [LARGE SCALE GENOMIC DNA]</scope>
    <source>
        <strain evidence="6 7">22Lin</strain>
    </source>
</reference>
<evidence type="ECO:0000313" key="7">
    <source>
        <dbReference type="Proteomes" id="UP000648984"/>
    </source>
</evidence>
<dbReference type="InterPro" id="IPR058245">
    <property type="entry name" value="NreC/VraR/RcsB-like_REC"/>
</dbReference>
<proteinExistence type="predicted"/>
<dbReference type="CDD" id="cd06170">
    <property type="entry name" value="LuxR_C_like"/>
    <property type="match status" value="1"/>
</dbReference>
<keyword evidence="7" id="KW-1185">Reference proteome</keyword>
<dbReference type="CDD" id="cd17535">
    <property type="entry name" value="REC_NarL-like"/>
    <property type="match status" value="1"/>
</dbReference>
<comment type="caution">
    <text evidence="6">The sequence shown here is derived from an EMBL/GenBank/DDBJ whole genome shotgun (WGS) entry which is preliminary data.</text>
</comment>
<evidence type="ECO:0000256" key="2">
    <source>
        <dbReference type="ARBA" id="ARBA00023125"/>
    </source>
</evidence>
<dbReference type="PANTHER" id="PTHR43214">
    <property type="entry name" value="TWO-COMPONENT RESPONSE REGULATOR"/>
    <property type="match status" value="1"/>
</dbReference>
<sequence>MKTIQVLLADDHAVVRMGFRLLLETTDDIRVVAEASSGEEACRIIAAQQPDVVVMDVSMPGIGGIQATKRLIERHPNLRILMLSAHMDSVHPRLALKAGARGYMTKRSAAEALVSAIRQVAQGCIYLEPNIAHELALQQINGANDPVEMLTLREFEVFKQLASGRSVRQVADSFFLSQSTVGTHLYNIKQKLGAGNSAELAMFAVRSGIVDIGAVNPIPG</sequence>
<evidence type="ECO:0000256" key="3">
    <source>
        <dbReference type="PROSITE-ProRule" id="PRU00169"/>
    </source>
</evidence>
<dbReference type="InterPro" id="IPR001789">
    <property type="entry name" value="Sig_transdc_resp-reg_receiver"/>
</dbReference>
<evidence type="ECO:0000313" key="6">
    <source>
        <dbReference type="EMBL" id="NMG74206.1"/>
    </source>
</evidence>
<accession>A0ABX1Q9V1</accession>
<keyword evidence="1 3" id="KW-0597">Phosphoprotein</keyword>
<dbReference type="SMART" id="SM00448">
    <property type="entry name" value="REC"/>
    <property type="match status" value="1"/>
</dbReference>
<dbReference type="PRINTS" id="PR00038">
    <property type="entry name" value="HTHLUXR"/>
</dbReference>
<protein>
    <submittedName>
        <fullName evidence="6">Response regulator</fullName>
    </submittedName>
</protein>
<dbReference type="InterPro" id="IPR016032">
    <property type="entry name" value="Sig_transdc_resp-reg_C-effctor"/>
</dbReference>
<dbReference type="SUPFAM" id="SSF52172">
    <property type="entry name" value="CheY-like"/>
    <property type="match status" value="1"/>
</dbReference>
<keyword evidence="2" id="KW-0238">DNA-binding</keyword>
<name>A0ABX1Q9V1_9RHOO</name>
<organism evidence="6 7">
    <name type="scientific">Aromatoleum diolicum</name>
    <dbReference type="NCBI Taxonomy" id="75796"/>
    <lineage>
        <taxon>Bacteria</taxon>
        <taxon>Pseudomonadati</taxon>
        <taxon>Pseudomonadota</taxon>
        <taxon>Betaproteobacteria</taxon>
        <taxon>Rhodocyclales</taxon>
        <taxon>Rhodocyclaceae</taxon>
        <taxon>Aromatoleum</taxon>
    </lineage>
</organism>
<dbReference type="Proteomes" id="UP000648984">
    <property type="component" value="Unassembled WGS sequence"/>
</dbReference>
<dbReference type="InterPro" id="IPR039420">
    <property type="entry name" value="WalR-like"/>
</dbReference>
<dbReference type="PROSITE" id="PS50110">
    <property type="entry name" value="RESPONSE_REGULATORY"/>
    <property type="match status" value="1"/>
</dbReference>
<dbReference type="PROSITE" id="PS50043">
    <property type="entry name" value="HTH_LUXR_2"/>
    <property type="match status" value="1"/>
</dbReference>
<dbReference type="Gene3D" id="3.40.50.2300">
    <property type="match status" value="1"/>
</dbReference>